<reference evidence="1 2" key="1">
    <citation type="submission" date="2013-03" db="EMBL/GenBank/DDBJ databases">
        <title>The Genome Sequence of Phialophora europaea CBS 101466.</title>
        <authorList>
            <consortium name="The Broad Institute Genomics Platform"/>
            <person name="Cuomo C."/>
            <person name="de Hoog S."/>
            <person name="Gorbushina A."/>
            <person name="Walker B."/>
            <person name="Young S.K."/>
            <person name="Zeng Q."/>
            <person name="Gargeya S."/>
            <person name="Fitzgerald M."/>
            <person name="Haas B."/>
            <person name="Abouelleil A."/>
            <person name="Allen A.W."/>
            <person name="Alvarado L."/>
            <person name="Arachchi H.M."/>
            <person name="Berlin A.M."/>
            <person name="Chapman S.B."/>
            <person name="Gainer-Dewar J."/>
            <person name="Goldberg J."/>
            <person name="Griggs A."/>
            <person name="Gujja S."/>
            <person name="Hansen M."/>
            <person name="Howarth C."/>
            <person name="Imamovic A."/>
            <person name="Ireland A."/>
            <person name="Larimer J."/>
            <person name="McCowan C."/>
            <person name="Murphy C."/>
            <person name="Pearson M."/>
            <person name="Poon T.W."/>
            <person name="Priest M."/>
            <person name="Roberts A."/>
            <person name="Saif S."/>
            <person name="Shea T."/>
            <person name="Sisk P."/>
            <person name="Sykes S."/>
            <person name="Wortman J."/>
            <person name="Nusbaum C."/>
            <person name="Birren B."/>
        </authorList>
    </citation>
    <scope>NUCLEOTIDE SEQUENCE [LARGE SCALE GENOMIC DNA]</scope>
    <source>
        <strain evidence="1 2">CBS 101466</strain>
    </source>
</reference>
<evidence type="ECO:0000313" key="1">
    <source>
        <dbReference type="EMBL" id="ETN36749.1"/>
    </source>
</evidence>
<keyword evidence="2" id="KW-1185">Reference proteome</keyword>
<dbReference type="VEuPathDB" id="FungiDB:HMPREF1541_09027"/>
<dbReference type="GeneID" id="19976366"/>
<organism evidence="1 2">
    <name type="scientific">Cyphellophora europaea (strain CBS 101466)</name>
    <name type="common">Phialophora europaea</name>
    <dbReference type="NCBI Taxonomy" id="1220924"/>
    <lineage>
        <taxon>Eukaryota</taxon>
        <taxon>Fungi</taxon>
        <taxon>Dikarya</taxon>
        <taxon>Ascomycota</taxon>
        <taxon>Pezizomycotina</taxon>
        <taxon>Eurotiomycetes</taxon>
        <taxon>Chaetothyriomycetidae</taxon>
        <taxon>Chaetothyriales</taxon>
        <taxon>Cyphellophoraceae</taxon>
        <taxon>Cyphellophora</taxon>
    </lineage>
</organism>
<accession>W2RLY8</accession>
<name>W2RLY8_CYPE1</name>
<dbReference type="eggNOG" id="ENOG502T57M">
    <property type="taxonomic scope" value="Eukaryota"/>
</dbReference>
<evidence type="ECO:0000313" key="2">
    <source>
        <dbReference type="Proteomes" id="UP000030752"/>
    </source>
</evidence>
<dbReference type="AlphaFoldDB" id="W2RLY8"/>
<proteinExistence type="predicted"/>
<protein>
    <submittedName>
        <fullName evidence="1">Uncharacterized protein</fullName>
    </submittedName>
</protein>
<dbReference type="HOGENOM" id="CLU_1012012_0_0_1"/>
<sequence>MPLKHTVRVLNPRYALPPQITSILIVCSPDIAVDTVHLGFIYRGTVETMLELSILAKYCSGLHLRRRDEVEEEYLHNFGHNQSFTVVQWEELALPAPLEWDEAGMDNSSTFNIFQPTSNNNPYCMYKTSHIGCSGKVFEVHTFYRSPEAVVDPVGLMIAMIKIQIDRPRRDEILLCVKLRALLIVDDALLAIPENGLPPVPVKQRLENIIHVSSRIPTLAPQYERLSHLSEAICAIGISETVRIELMSISRAILEIMVQLLEPSIVPQLAMCSRP</sequence>
<gene>
    <name evidence="1" type="ORF">HMPREF1541_09027</name>
</gene>
<dbReference type="InParanoid" id="W2RLY8"/>
<dbReference type="Proteomes" id="UP000030752">
    <property type="component" value="Unassembled WGS sequence"/>
</dbReference>
<dbReference type="EMBL" id="KB822725">
    <property type="protein sequence ID" value="ETN36749.1"/>
    <property type="molecule type" value="Genomic_DNA"/>
</dbReference>
<dbReference type="RefSeq" id="XP_008721567.1">
    <property type="nucleotide sequence ID" value="XM_008723345.1"/>
</dbReference>